<dbReference type="EMBL" id="JARJCW010000043">
    <property type="protein sequence ID" value="KAJ7205551.1"/>
    <property type="molecule type" value="Genomic_DNA"/>
</dbReference>
<comment type="caution">
    <text evidence="1">The sequence shown here is derived from an EMBL/GenBank/DDBJ whole genome shotgun (WGS) entry which is preliminary data.</text>
</comment>
<proteinExistence type="predicted"/>
<name>A0AAD6VC34_9AGAR</name>
<accession>A0AAD6VC34</accession>
<evidence type="ECO:0000313" key="2">
    <source>
        <dbReference type="Proteomes" id="UP001219525"/>
    </source>
</evidence>
<reference evidence="1" key="1">
    <citation type="submission" date="2023-03" db="EMBL/GenBank/DDBJ databases">
        <title>Massive genome expansion in bonnet fungi (Mycena s.s.) driven by repeated elements and novel gene families across ecological guilds.</title>
        <authorList>
            <consortium name="Lawrence Berkeley National Laboratory"/>
            <person name="Harder C.B."/>
            <person name="Miyauchi S."/>
            <person name="Viragh M."/>
            <person name="Kuo A."/>
            <person name="Thoen E."/>
            <person name="Andreopoulos B."/>
            <person name="Lu D."/>
            <person name="Skrede I."/>
            <person name="Drula E."/>
            <person name="Henrissat B."/>
            <person name="Morin E."/>
            <person name="Kohler A."/>
            <person name="Barry K."/>
            <person name="LaButti K."/>
            <person name="Morin E."/>
            <person name="Salamov A."/>
            <person name="Lipzen A."/>
            <person name="Mereny Z."/>
            <person name="Hegedus B."/>
            <person name="Baldrian P."/>
            <person name="Stursova M."/>
            <person name="Weitz H."/>
            <person name="Taylor A."/>
            <person name="Grigoriev I.V."/>
            <person name="Nagy L.G."/>
            <person name="Martin F."/>
            <person name="Kauserud H."/>
        </authorList>
    </citation>
    <scope>NUCLEOTIDE SEQUENCE</scope>
    <source>
        <strain evidence="1">9144</strain>
    </source>
</reference>
<dbReference type="AlphaFoldDB" id="A0AAD6VC34"/>
<keyword evidence="2" id="KW-1185">Reference proteome</keyword>
<gene>
    <name evidence="1" type="ORF">GGX14DRAFT_568887</name>
</gene>
<dbReference type="Proteomes" id="UP001219525">
    <property type="component" value="Unassembled WGS sequence"/>
</dbReference>
<organism evidence="1 2">
    <name type="scientific">Mycena pura</name>
    <dbReference type="NCBI Taxonomy" id="153505"/>
    <lineage>
        <taxon>Eukaryota</taxon>
        <taxon>Fungi</taxon>
        <taxon>Dikarya</taxon>
        <taxon>Basidiomycota</taxon>
        <taxon>Agaricomycotina</taxon>
        <taxon>Agaricomycetes</taxon>
        <taxon>Agaricomycetidae</taxon>
        <taxon>Agaricales</taxon>
        <taxon>Marasmiineae</taxon>
        <taxon>Mycenaceae</taxon>
        <taxon>Mycena</taxon>
    </lineage>
</organism>
<evidence type="ECO:0000313" key="1">
    <source>
        <dbReference type="EMBL" id="KAJ7205551.1"/>
    </source>
</evidence>
<sequence>MPQPMAAERRPRRTNVDLARPACRGSTAEGHIYAPTCPSAAISSRGRLDKLAPRILLVARFVLAARGVIDRARYLSVFTCQSARLSFVLHLRHASATHLGPSGLDSLHVKHSRHRLLLDPFGRRRRQSYPERTTRDSALTVHTPIAGRRPLHPRAGRALKLSLTVPSTHTDRCTTRRVYAAATQLGDSYAAVKSSRSPTTAAQHRLIAPTPFHGRHYSIHTYLPYLPPPPPPRRRRAPLNKITPVRRSGFLTSNARARGALDGGFQARPLQYSFRETSLETRPIIEAQRALWNPLRHVLRPRWRTDPHIIHVTAAVGPFRPRAIGENGRPGCHSLDIKVVLLDGPSVVKLSVDLKLRADA</sequence>
<protein>
    <submittedName>
        <fullName evidence="1">Uncharacterized protein</fullName>
    </submittedName>
</protein>